<dbReference type="EnsemblMetazoa" id="PHUM452950-RA">
    <property type="protein sequence ID" value="PHUM452950-PA"/>
    <property type="gene ID" value="PHUM452950"/>
</dbReference>
<dbReference type="EMBL" id="AAZO01005514">
    <property type="status" value="NOT_ANNOTATED_CDS"/>
    <property type="molecule type" value="Genomic_DNA"/>
</dbReference>
<reference evidence="3" key="2">
    <citation type="submission" date="2007-04" db="EMBL/GenBank/DDBJ databases">
        <title>The genome of the human body louse.</title>
        <authorList>
            <consortium name="The Human Body Louse Genome Consortium"/>
            <person name="Kirkness E."/>
            <person name="Walenz B."/>
            <person name="Hass B."/>
            <person name="Bruggner R."/>
            <person name="Strausberg R."/>
        </authorList>
    </citation>
    <scope>NUCLEOTIDE SEQUENCE</scope>
    <source>
        <strain evidence="3">USDA</strain>
    </source>
</reference>
<dbReference type="STRING" id="121224.E0VUQ8"/>
<protein>
    <recommendedName>
        <fullName evidence="2">EGF-like domain-containing protein</fullName>
    </recommendedName>
</protein>
<feature type="signal peptide" evidence="1">
    <location>
        <begin position="1"/>
        <end position="18"/>
    </location>
</feature>
<evidence type="ECO:0000313" key="3">
    <source>
        <dbReference type="EMBL" id="EEB17114.1"/>
    </source>
</evidence>
<evidence type="ECO:0000313" key="5">
    <source>
        <dbReference type="Proteomes" id="UP000009046"/>
    </source>
</evidence>
<organism>
    <name type="scientific">Pediculus humanus subsp. corporis</name>
    <name type="common">Body louse</name>
    <dbReference type="NCBI Taxonomy" id="121224"/>
    <lineage>
        <taxon>Eukaryota</taxon>
        <taxon>Metazoa</taxon>
        <taxon>Ecdysozoa</taxon>
        <taxon>Arthropoda</taxon>
        <taxon>Hexapoda</taxon>
        <taxon>Insecta</taxon>
        <taxon>Pterygota</taxon>
        <taxon>Neoptera</taxon>
        <taxon>Paraneoptera</taxon>
        <taxon>Psocodea</taxon>
        <taxon>Troctomorpha</taxon>
        <taxon>Phthiraptera</taxon>
        <taxon>Anoplura</taxon>
        <taxon>Pediculidae</taxon>
        <taxon>Pediculus</taxon>
    </lineage>
</organism>
<dbReference type="OMA" id="GIQNTTC"/>
<dbReference type="Pfam" id="PF01683">
    <property type="entry name" value="EB"/>
    <property type="match status" value="1"/>
</dbReference>
<dbReference type="CTD" id="8230505"/>
<dbReference type="GeneID" id="8230505"/>
<dbReference type="RefSeq" id="XP_002429852.1">
    <property type="nucleotide sequence ID" value="XM_002429807.1"/>
</dbReference>
<sequence length="162" mass="17781">MRNVCILIIPFLLTMCLAESYSALTAFGSSSTQNQQQNSDKHGSRRTRECKTDEECAAIQNTSCMSDPRDYKMRCLCRDSSAPINGACPNRPKAVGSPCKMDSECVDGSECKTMNITISSFKTCQCREGYMSRDGYCSIPSTFTILIITLAHLIAKSLGIGF</sequence>
<dbReference type="KEGG" id="phu:Phum_PHUM452950"/>
<feature type="domain" description="EGF-like" evidence="2">
    <location>
        <begin position="124"/>
        <end position="137"/>
    </location>
</feature>
<dbReference type="AlphaFoldDB" id="E0VUQ8"/>
<dbReference type="InterPro" id="IPR006149">
    <property type="entry name" value="EB_dom"/>
</dbReference>
<dbReference type="FunCoup" id="E0VUQ8">
    <property type="interactions" value="7"/>
</dbReference>
<gene>
    <name evidence="4" type="primary">8230505</name>
    <name evidence="3" type="ORF">Phum_PHUM452950</name>
</gene>
<dbReference type="InParanoid" id="E0VUQ8"/>
<proteinExistence type="predicted"/>
<dbReference type="Proteomes" id="UP000009046">
    <property type="component" value="Unassembled WGS sequence"/>
</dbReference>
<keyword evidence="1" id="KW-0732">Signal</keyword>
<accession>E0VUQ8</accession>
<name>E0VUQ8_PEDHC</name>
<dbReference type="eggNOG" id="ENOG502TBUT">
    <property type="taxonomic scope" value="Eukaryota"/>
</dbReference>
<dbReference type="EMBL" id="DS235787">
    <property type="protein sequence ID" value="EEB17114.1"/>
    <property type="molecule type" value="Genomic_DNA"/>
</dbReference>
<dbReference type="PROSITE" id="PS01186">
    <property type="entry name" value="EGF_2"/>
    <property type="match status" value="1"/>
</dbReference>
<evidence type="ECO:0000313" key="4">
    <source>
        <dbReference type="EnsemblMetazoa" id="PHUM452950-PA"/>
    </source>
</evidence>
<dbReference type="OrthoDB" id="8193455at2759"/>
<evidence type="ECO:0000256" key="1">
    <source>
        <dbReference type="SAM" id="SignalP"/>
    </source>
</evidence>
<feature type="chain" id="PRO_5014570221" description="EGF-like domain-containing protein" evidence="1">
    <location>
        <begin position="19"/>
        <end position="162"/>
    </location>
</feature>
<dbReference type="VEuPathDB" id="VectorBase:PHUM452950"/>
<reference evidence="3" key="1">
    <citation type="submission" date="2007-04" db="EMBL/GenBank/DDBJ databases">
        <title>Annotation of Pediculus humanus corporis strain USDA.</title>
        <authorList>
            <person name="Kirkness E."/>
            <person name="Hannick L."/>
            <person name="Hass B."/>
            <person name="Bruggner R."/>
            <person name="Lawson D."/>
            <person name="Bidwell S."/>
            <person name="Joardar V."/>
            <person name="Caler E."/>
            <person name="Walenz B."/>
            <person name="Inman J."/>
            <person name="Schobel S."/>
            <person name="Galinsky K."/>
            <person name="Amedeo P."/>
            <person name="Strausberg R."/>
        </authorList>
    </citation>
    <scope>NUCLEOTIDE SEQUENCE</scope>
    <source>
        <strain evidence="3">USDA</strain>
    </source>
</reference>
<evidence type="ECO:0000259" key="2">
    <source>
        <dbReference type="PROSITE" id="PS01186"/>
    </source>
</evidence>
<dbReference type="InterPro" id="IPR000742">
    <property type="entry name" value="EGF"/>
</dbReference>
<dbReference type="HOGENOM" id="CLU_115986_0_0_1"/>
<keyword evidence="5" id="KW-1185">Reference proteome</keyword>
<reference evidence="4" key="3">
    <citation type="submission" date="2020-05" db="UniProtKB">
        <authorList>
            <consortium name="EnsemblMetazoa"/>
        </authorList>
    </citation>
    <scope>IDENTIFICATION</scope>
    <source>
        <strain evidence="4">USDA</strain>
    </source>
</reference>